<feature type="compositionally biased region" description="Basic residues" evidence="1">
    <location>
        <begin position="204"/>
        <end position="216"/>
    </location>
</feature>
<proteinExistence type="predicted"/>
<name>A0A182SCT5_9DIPT</name>
<feature type="region of interest" description="Disordered" evidence="1">
    <location>
        <begin position="186"/>
        <end position="216"/>
    </location>
</feature>
<dbReference type="EnsemblMetazoa" id="AMAM004207-RA">
    <property type="protein sequence ID" value="AMAM004207-PA"/>
    <property type="gene ID" value="AMAM004207"/>
</dbReference>
<dbReference type="Proteomes" id="UP000075901">
    <property type="component" value="Unassembled WGS sequence"/>
</dbReference>
<dbReference type="VEuPathDB" id="VectorBase:AMAM004207"/>
<feature type="region of interest" description="Disordered" evidence="1">
    <location>
        <begin position="227"/>
        <end position="246"/>
    </location>
</feature>
<dbReference type="AlphaFoldDB" id="A0A182SCT5"/>
<evidence type="ECO:0000256" key="1">
    <source>
        <dbReference type="SAM" id="MobiDB-lite"/>
    </source>
</evidence>
<organism evidence="2 3">
    <name type="scientific">Anopheles maculatus</name>
    <dbReference type="NCBI Taxonomy" id="74869"/>
    <lineage>
        <taxon>Eukaryota</taxon>
        <taxon>Metazoa</taxon>
        <taxon>Ecdysozoa</taxon>
        <taxon>Arthropoda</taxon>
        <taxon>Hexapoda</taxon>
        <taxon>Insecta</taxon>
        <taxon>Pterygota</taxon>
        <taxon>Neoptera</taxon>
        <taxon>Endopterygota</taxon>
        <taxon>Diptera</taxon>
        <taxon>Nematocera</taxon>
        <taxon>Culicoidea</taxon>
        <taxon>Culicidae</taxon>
        <taxon>Anophelinae</taxon>
        <taxon>Anopheles</taxon>
        <taxon>Anopheles maculatus group</taxon>
    </lineage>
</organism>
<accession>A0A182SCT5</accession>
<evidence type="ECO:0000313" key="3">
    <source>
        <dbReference type="Proteomes" id="UP000075901"/>
    </source>
</evidence>
<protein>
    <submittedName>
        <fullName evidence="2">Uncharacterized protein</fullName>
    </submittedName>
</protein>
<feature type="region of interest" description="Disordered" evidence="1">
    <location>
        <begin position="146"/>
        <end position="172"/>
    </location>
</feature>
<keyword evidence="3" id="KW-1185">Reference proteome</keyword>
<evidence type="ECO:0000313" key="2">
    <source>
        <dbReference type="EnsemblMetazoa" id="AMAM004207-PA"/>
    </source>
</evidence>
<reference evidence="2" key="2">
    <citation type="submission" date="2020-05" db="UniProtKB">
        <authorList>
            <consortium name="EnsemblMetazoa"/>
        </authorList>
    </citation>
    <scope>IDENTIFICATION</scope>
    <source>
        <strain evidence="2">maculatus3</strain>
    </source>
</reference>
<sequence length="263" mass="29143">MRDCRAAEEEIDREINSWGYTMNATDYMSGLQNVRPSASFARSAVPMGRGRGFVDVSRERFQKIHLAAQINRLEAHNNPVGHLPTTEETLDKDVGPEITAGLRSVGILCSDGELNKKTSRRNVNVENDIRIDRNVPLMLSSEFFHSRASAGPSHDDELELPPQPALQYDPSKPLADQFTTITEFQSEPPAVGSDEPKPAPSKPPKSKAASKKGKKLKWVKVPVGEYLHPPSWTNPDHGRPPLPVNSIYDRRSVYGADGKLIIN</sequence>
<reference evidence="3" key="1">
    <citation type="submission" date="2013-09" db="EMBL/GenBank/DDBJ databases">
        <title>The Genome Sequence of Anopheles maculatus species B.</title>
        <authorList>
            <consortium name="The Broad Institute Genomics Platform"/>
            <person name="Neafsey D.E."/>
            <person name="Besansky N."/>
            <person name="Howell P."/>
            <person name="Walton C."/>
            <person name="Young S.K."/>
            <person name="Zeng Q."/>
            <person name="Gargeya S."/>
            <person name="Fitzgerald M."/>
            <person name="Haas B."/>
            <person name="Abouelleil A."/>
            <person name="Allen A.W."/>
            <person name="Alvarado L."/>
            <person name="Arachchi H.M."/>
            <person name="Berlin A.M."/>
            <person name="Chapman S.B."/>
            <person name="Gainer-Dewar J."/>
            <person name="Goldberg J."/>
            <person name="Griggs A."/>
            <person name="Gujja S."/>
            <person name="Hansen M."/>
            <person name="Howarth C."/>
            <person name="Imamovic A."/>
            <person name="Ireland A."/>
            <person name="Larimer J."/>
            <person name="McCowan C."/>
            <person name="Murphy C."/>
            <person name="Pearson M."/>
            <person name="Poon T.W."/>
            <person name="Priest M."/>
            <person name="Roberts A."/>
            <person name="Saif S."/>
            <person name="Shea T."/>
            <person name="Sisk P."/>
            <person name="Sykes S."/>
            <person name="Wortman J."/>
            <person name="Nusbaum C."/>
            <person name="Birren B."/>
        </authorList>
    </citation>
    <scope>NUCLEOTIDE SEQUENCE [LARGE SCALE GENOMIC DNA]</scope>
    <source>
        <strain evidence="3">maculatus3</strain>
    </source>
</reference>